<dbReference type="InterPro" id="IPR024185">
    <property type="entry name" value="FTHF_cligase-like_sf"/>
</dbReference>
<organism evidence="2 3">
    <name type="scientific">Flavisolibacter tropicus</name>
    <dbReference type="NCBI Taxonomy" id="1492898"/>
    <lineage>
        <taxon>Bacteria</taxon>
        <taxon>Pseudomonadati</taxon>
        <taxon>Bacteroidota</taxon>
        <taxon>Chitinophagia</taxon>
        <taxon>Chitinophagales</taxon>
        <taxon>Chitinophagaceae</taxon>
        <taxon>Flavisolibacter</taxon>
    </lineage>
</organism>
<evidence type="ECO:0000259" key="1">
    <source>
        <dbReference type="Pfam" id="PF02589"/>
    </source>
</evidence>
<name>A0A172U2Y0_9BACT</name>
<evidence type="ECO:0000313" key="2">
    <source>
        <dbReference type="EMBL" id="ANE53484.1"/>
    </source>
</evidence>
<keyword evidence="3" id="KW-1185">Reference proteome</keyword>
<evidence type="ECO:0000313" key="3">
    <source>
        <dbReference type="Proteomes" id="UP000077177"/>
    </source>
</evidence>
<feature type="domain" description="LUD" evidence="1">
    <location>
        <begin position="94"/>
        <end position="193"/>
    </location>
</feature>
<protein>
    <recommendedName>
        <fullName evidence="1">LUD domain-containing protein</fullName>
    </recommendedName>
</protein>
<dbReference type="PANTHER" id="PTHR43682">
    <property type="entry name" value="LACTATE UTILIZATION PROTEIN C"/>
    <property type="match status" value="1"/>
</dbReference>
<dbReference type="PANTHER" id="PTHR43682:SF1">
    <property type="entry name" value="LACTATE UTILIZATION PROTEIN C"/>
    <property type="match status" value="1"/>
</dbReference>
<dbReference type="Gene3D" id="3.40.50.10420">
    <property type="entry name" value="NagB/RpiA/CoA transferase-like"/>
    <property type="match status" value="1"/>
</dbReference>
<dbReference type="STRING" id="1492898.SY85_13640"/>
<dbReference type="AlphaFoldDB" id="A0A172U2Y0"/>
<dbReference type="PATRIC" id="fig|1492898.3.peg.2944"/>
<reference evidence="2 3" key="2">
    <citation type="journal article" date="2016" name="Int. J. Syst. Evol. Microbiol.">
        <title>Flavisolibacter tropicus sp. nov., isolated from tropical soil.</title>
        <authorList>
            <person name="Lee J.J."/>
            <person name="Kang M.S."/>
            <person name="Kim G.S."/>
            <person name="Lee C.S."/>
            <person name="Lim S."/>
            <person name="Lee J."/>
            <person name="Roh S.H."/>
            <person name="Kang H."/>
            <person name="Ha J.M."/>
            <person name="Bae S."/>
            <person name="Jung H.Y."/>
            <person name="Kim M.K."/>
        </authorList>
    </citation>
    <scope>NUCLEOTIDE SEQUENCE [LARGE SCALE GENOMIC DNA]</scope>
    <source>
        <strain evidence="2 3">LCS9</strain>
    </source>
</reference>
<sequence>MSSREKILKAIRGCELENKHLPSLNFGECKQEDLLAKFSQTLAAIGGRCRKVGGVEQIDAYIQEAGSKYPCIINAVSELRGFNIIDFVNADARTLASTAIFIVRGSVAIAENGAIWVTEKNIGNRSLPFLCQHLIIVVTEEDLVVDMHDAYEKNAIDIDGYGVFIAGPSKTADIEQSLVIGAHGPLSLEVFIIESSSNKP</sequence>
<dbReference type="Proteomes" id="UP000077177">
    <property type="component" value="Chromosome"/>
</dbReference>
<dbReference type="SUPFAM" id="SSF100950">
    <property type="entry name" value="NagB/RpiA/CoA transferase-like"/>
    <property type="match status" value="1"/>
</dbReference>
<gene>
    <name evidence="2" type="ORF">SY85_13640</name>
</gene>
<dbReference type="KEGG" id="fla:SY85_13640"/>
<reference evidence="3" key="1">
    <citation type="submission" date="2015-01" db="EMBL/GenBank/DDBJ databases">
        <title>Flavisolibacter sp./LCS9/ whole genome sequencing.</title>
        <authorList>
            <person name="Kim M.K."/>
            <person name="Srinivasan S."/>
            <person name="Lee J.-J."/>
        </authorList>
    </citation>
    <scope>NUCLEOTIDE SEQUENCE [LARGE SCALE GENOMIC DNA]</scope>
    <source>
        <strain evidence="3">LCS9</strain>
    </source>
</reference>
<dbReference type="Pfam" id="PF02589">
    <property type="entry name" value="LUD_dom"/>
    <property type="match status" value="1"/>
</dbReference>
<proteinExistence type="predicted"/>
<dbReference type="EMBL" id="CP011390">
    <property type="protein sequence ID" value="ANE53484.1"/>
    <property type="molecule type" value="Genomic_DNA"/>
</dbReference>
<dbReference type="InterPro" id="IPR003741">
    <property type="entry name" value="LUD_dom"/>
</dbReference>
<accession>A0A172U2Y0</accession>
<dbReference type="InterPro" id="IPR037171">
    <property type="entry name" value="NagB/RpiA_transferase-like"/>
</dbReference>